<dbReference type="PANTHER" id="PTHR42703:SF1">
    <property type="entry name" value="NA(+)_H(+) ANTIPORTER SUBUNIT D1"/>
    <property type="match status" value="1"/>
</dbReference>
<evidence type="ECO:0000256" key="8">
    <source>
        <dbReference type="SAM" id="Phobius"/>
    </source>
</evidence>
<dbReference type="Pfam" id="PF00361">
    <property type="entry name" value="Proton_antipo_M"/>
    <property type="match status" value="1"/>
</dbReference>
<feature type="transmembrane region" description="Helical" evidence="8">
    <location>
        <begin position="492"/>
        <end position="511"/>
    </location>
</feature>
<dbReference type="Proteomes" id="UP000324065">
    <property type="component" value="Unassembled WGS sequence"/>
</dbReference>
<feature type="transmembrane region" description="Helical" evidence="8">
    <location>
        <begin position="6"/>
        <end position="29"/>
    </location>
</feature>
<dbReference type="PRINTS" id="PR01434">
    <property type="entry name" value="NADHDHGNASE5"/>
</dbReference>
<feature type="transmembrane region" description="Helical" evidence="8">
    <location>
        <begin position="284"/>
        <end position="302"/>
    </location>
</feature>
<keyword evidence="3" id="KW-1003">Cell membrane</keyword>
<feature type="transmembrane region" description="Helical" evidence="8">
    <location>
        <begin position="214"/>
        <end position="237"/>
    </location>
</feature>
<feature type="transmembrane region" description="Helical" evidence="8">
    <location>
        <begin position="41"/>
        <end position="59"/>
    </location>
</feature>
<evidence type="ECO:0000256" key="6">
    <source>
        <dbReference type="ARBA" id="ARBA00023136"/>
    </source>
</evidence>
<dbReference type="InterPro" id="IPR050586">
    <property type="entry name" value="CPA3_Na-H_Antiporter_D"/>
</dbReference>
<gene>
    <name evidence="10" type="ORF">F1188_01085</name>
</gene>
<dbReference type="AlphaFoldDB" id="A0A5M6IGF1"/>
<comment type="subcellular location">
    <subcellularLocation>
        <location evidence="1">Cell membrane</location>
        <topology evidence="1">Multi-pass membrane protein</topology>
    </subcellularLocation>
    <subcellularLocation>
        <location evidence="7">Membrane</location>
        <topology evidence="7">Multi-pass membrane protein</topology>
    </subcellularLocation>
</comment>
<keyword evidence="4 7" id="KW-0812">Transmembrane</keyword>
<comment type="similarity">
    <text evidence="2">Belongs to the CPA3 antiporters (TC 2.A.63) subunit D family.</text>
</comment>
<protein>
    <submittedName>
        <fullName evidence="10">Monovalent cation/H+ antiporter subunit D family protein</fullName>
    </submittedName>
</protein>
<accession>A0A5M6IGF1</accession>
<feature type="transmembrane region" description="Helical" evidence="8">
    <location>
        <begin position="142"/>
        <end position="158"/>
    </location>
</feature>
<keyword evidence="5 8" id="KW-1133">Transmembrane helix</keyword>
<keyword evidence="11" id="KW-1185">Reference proteome</keyword>
<evidence type="ECO:0000313" key="11">
    <source>
        <dbReference type="Proteomes" id="UP000324065"/>
    </source>
</evidence>
<evidence type="ECO:0000256" key="4">
    <source>
        <dbReference type="ARBA" id="ARBA00022692"/>
    </source>
</evidence>
<keyword evidence="6 8" id="KW-0472">Membrane</keyword>
<sequence>MSPPLVDLPTTIALCLIVPFAGMLALILVGRWPNVRETVTLLTAGTLTVLVYSLVGPVLDGLRPALTLWEVVPGVPLAFEVEPLGMIFAMIASLLWIVTTVYAIGYMRGNKEHAQTRFYACFAVAILSAIGIAFAGNLLTLFLFYELMTVSTFPLVTHTGTDEARRSGRIYLGILMGTSIGLQLVAIVGCWVLAGSLDFVPGGLLAGKAEGWPVLILFALFVFGIGKAAVMPFHRWLPAAMVAPTPVSALLHAVAVVKAGVFSVVKVVVYVFGLDLLNATPATGWIAAAAGFTVLSASFVALRQDNLKRRLAYSTISQLSYIVLAAAILAPLSVVGAALHIMAHAFGKITLFFAAGSIYTAAHKTKVSELHGIGWKMPWTMGAFAIGSLSMIGLPPTVGFVSKWFMLSGAYDAQAWAAIAVLFASTVLNAAYFLPIVYHAFAHRAVPGGHGYSGTHGLDAADRAFAVVRPGESVALPVQEYPDAHDHGEAPLPIVLALTFTAAGCVVLFLFPDTFLALAEQLVGGGP</sequence>
<feature type="domain" description="NADH:quinone oxidoreductase/Mrp antiporter transmembrane" evidence="9">
    <location>
        <begin position="135"/>
        <end position="427"/>
    </location>
</feature>
<dbReference type="GO" id="GO:0005886">
    <property type="term" value="C:plasma membrane"/>
    <property type="evidence" value="ECO:0007669"/>
    <property type="project" value="UniProtKB-SubCell"/>
</dbReference>
<feature type="transmembrane region" description="Helical" evidence="8">
    <location>
        <begin position="383"/>
        <end position="407"/>
    </location>
</feature>
<name>A0A5M6IGF1_9PROT</name>
<feature type="transmembrane region" description="Helical" evidence="8">
    <location>
        <begin position="249"/>
        <end position="272"/>
    </location>
</feature>
<feature type="transmembrane region" description="Helical" evidence="8">
    <location>
        <begin position="84"/>
        <end position="106"/>
    </location>
</feature>
<feature type="transmembrane region" description="Helical" evidence="8">
    <location>
        <begin position="170"/>
        <end position="194"/>
    </location>
</feature>
<evidence type="ECO:0000256" key="7">
    <source>
        <dbReference type="RuleBase" id="RU000320"/>
    </source>
</evidence>
<feature type="transmembrane region" description="Helical" evidence="8">
    <location>
        <begin position="311"/>
        <end position="335"/>
    </location>
</feature>
<evidence type="ECO:0000256" key="3">
    <source>
        <dbReference type="ARBA" id="ARBA00022475"/>
    </source>
</evidence>
<proteinExistence type="inferred from homology"/>
<evidence type="ECO:0000259" key="9">
    <source>
        <dbReference type="Pfam" id="PF00361"/>
    </source>
</evidence>
<comment type="caution">
    <text evidence="10">The sequence shown here is derived from an EMBL/GenBank/DDBJ whole genome shotgun (WGS) entry which is preliminary data.</text>
</comment>
<organism evidence="10 11">
    <name type="scientific">Roseospira marina</name>
    <dbReference type="NCBI Taxonomy" id="140057"/>
    <lineage>
        <taxon>Bacteria</taxon>
        <taxon>Pseudomonadati</taxon>
        <taxon>Pseudomonadota</taxon>
        <taxon>Alphaproteobacteria</taxon>
        <taxon>Rhodospirillales</taxon>
        <taxon>Rhodospirillaceae</taxon>
        <taxon>Roseospira</taxon>
    </lineage>
</organism>
<dbReference type="PANTHER" id="PTHR42703">
    <property type="entry name" value="NADH DEHYDROGENASE"/>
    <property type="match status" value="1"/>
</dbReference>
<dbReference type="EMBL" id="VWPJ01000001">
    <property type="protein sequence ID" value="KAA5607390.1"/>
    <property type="molecule type" value="Genomic_DNA"/>
</dbReference>
<dbReference type="OrthoDB" id="9811798at2"/>
<evidence type="ECO:0000256" key="2">
    <source>
        <dbReference type="ARBA" id="ARBA00005346"/>
    </source>
</evidence>
<evidence type="ECO:0000256" key="5">
    <source>
        <dbReference type="ARBA" id="ARBA00022989"/>
    </source>
</evidence>
<feature type="transmembrane region" description="Helical" evidence="8">
    <location>
        <begin position="413"/>
        <end position="434"/>
    </location>
</feature>
<reference evidence="10 11" key="1">
    <citation type="submission" date="2019-09" db="EMBL/GenBank/DDBJ databases">
        <title>Genome sequence of Roseospira marina, one of the more divergent members of the non-sulfur purple photosynthetic bacterial family, the Rhodospirillaceae.</title>
        <authorList>
            <person name="Meyer T."/>
            <person name="Kyndt J."/>
        </authorList>
    </citation>
    <scope>NUCLEOTIDE SEQUENCE [LARGE SCALE GENOMIC DNA]</scope>
    <source>
        <strain evidence="10 11">DSM 15113</strain>
    </source>
</reference>
<evidence type="ECO:0000313" key="10">
    <source>
        <dbReference type="EMBL" id="KAA5607390.1"/>
    </source>
</evidence>
<feature type="transmembrane region" description="Helical" evidence="8">
    <location>
        <begin position="118"/>
        <end position="136"/>
    </location>
</feature>
<dbReference type="RefSeq" id="WP_150060524.1">
    <property type="nucleotide sequence ID" value="NZ_JACHII010000001.1"/>
</dbReference>
<evidence type="ECO:0000256" key="1">
    <source>
        <dbReference type="ARBA" id="ARBA00004651"/>
    </source>
</evidence>
<dbReference type="InterPro" id="IPR001750">
    <property type="entry name" value="ND/Mrp_TM"/>
</dbReference>